<dbReference type="InterPro" id="IPR020449">
    <property type="entry name" value="Tscrpt_reg_AraC-type_HTH"/>
</dbReference>
<proteinExistence type="predicted"/>
<evidence type="ECO:0000256" key="3">
    <source>
        <dbReference type="ARBA" id="ARBA00023163"/>
    </source>
</evidence>
<keyword evidence="6" id="KW-1185">Reference proteome</keyword>
<keyword evidence="1" id="KW-0805">Transcription regulation</keyword>
<evidence type="ECO:0000256" key="2">
    <source>
        <dbReference type="ARBA" id="ARBA00023125"/>
    </source>
</evidence>
<sequence>MGKDIRHFTPFVRVAADSVHPVPWIIKEHIAKEYEILYVKEGELSVVADSRSYRGLPGDLFLFRPGQSYSIRSVSKQAIRRLYLQFGLERGTGAHEDPSPLPLDSLPIGIQLREPAMFEQKLLDIIHERDQQMLYYEIRTVGMVIELLACLMRERHWQRLPYVHINREVLLKVQQYLYLRADCHVTLDELSCEFCFSKFYLNRMFRDAFQVSPMQYHQQIRLEKAKQVIQLTNRPLTQIAEQFGYPNVHAFSRSFKKKQGVPPSFYRTGNT</sequence>
<protein>
    <submittedName>
        <fullName evidence="5">AraC-like DNA-binding protein</fullName>
    </submittedName>
</protein>
<accession>A0A3D9IBK4</accession>
<evidence type="ECO:0000259" key="4">
    <source>
        <dbReference type="PROSITE" id="PS01124"/>
    </source>
</evidence>
<dbReference type="Proteomes" id="UP000256977">
    <property type="component" value="Unassembled WGS sequence"/>
</dbReference>
<dbReference type="SMART" id="SM00342">
    <property type="entry name" value="HTH_ARAC"/>
    <property type="match status" value="1"/>
</dbReference>
<dbReference type="InterPro" id="IPR018062">
    <property type="entry name" value="HTH_AraC-typ_CS"/>
</dbReference>
<dbReference type="GO" id="GO:0043565">
    <property type="term" value="F:sequence-specific DNA binding"/>
    <property type="evidence" value="ECO:0007669"/>
    <property type="project" value="InterPro"/>
</dbReference>
<dbReference type="EMBL" id="QRDZ01000032">
    <property type="protein sequence ID" value="RED59091.1"/>
    <property type="molecule type" value="Genomic_DNA"/>
</dbReference>
<dbReference type="InterPro" id="IPR003313">
    <property type="entry name" value="AraC-bd"/>
</dbReference>
<dbReference type="InterPro" id="IPR009057">
    <property type="entry name" value="Homeodomain-like_sf"/>
</dbReference>
<dbReference type="OrthoDB" id="2831254at2"/>
<dbReference type="AlphaFoldDB" id="A0A3D9IBK4"/>
<dbReference type="SUPFAM" id="SSF51215">
    <property type="entry name" value="Regulatory protein AraC"/>
    <property type="match status" value="1"/>
</dbReference>
<feature type="domain" description="HTH araC/xylS-type" evidence="4">
    <location>
        <begin position="171"/>
        <end position="269"/>
    </location>
</feature>
<comment type="caution">
    <text evidence="5">The sequence shown here is derived from an EMBL/GenBank/DDBJ whole genome shotgun (WGS) entry which is preliminary data.</text>
</comment>
<evidence type="ECO:0000256" key="1">
    <source>
        <dbReference type="ARBA" id="ARBA00023015"/>
    </source>
</evidence>
<keyword evidence="2 5" id="KW-0238">DNA-binding</keyword>
<dbReference type="SUPFAM" id="SSF46689">
    <property type="entry name" value="Homeodomain-like"/>
    <property type="match status" value="2"/>
</dbReference>
<dbReference type="InterPro" id="IPR014710">
    <property type="entry name" value="RmlC-like_jellyroll"/>
</dbReference>
<dbReference type="Gene3D" id="2.60.120.10">
    <property type="entry name" value="Jelly Rolls"/>
    <property type="match status" value="1"/>
</dbReference>
<organism evidence="5 6">
    <name type="scientific">Cohnella phaseoli</name>
    <dbReference type="NCBI Taxonomy" id="456490"/>
    <lineage>
        <taxon>Bacteria</taxon>
        <taxon>Bacillati</taxon>
        <taxon>Bacillota</taxon>
        <taxon>Bacilli</taxon>
        <taxon>Bacillales</taxon>
        <taxon>Paenibacillaceae</taxon>
        <taxon>Cohnella</taxon>
    </lineage>
</organism>
<dbReference type="PANTHER" id="PTHR43280:SF2">
    <property type="entry name" value="HTH-TYPE TRANSCRIPTIONAL REGULATOR EXSA"/>
    <property type="match status" value="1"/>
</dbReference>
<dbReference type="InterPro" id="IPR037923">
    <property type="entry name" value="HTH-like"/>
</dbReference>
<keyword evidence="3" id="KW-0804">Transcription</keyword>
<evidence type="ECO:0000313" key="5">
    <source>
        <dbReference type="EMBL" id="RED59091.1"/>
    </source>
</evidence>
<reference evidence="5 6" key="1">
    <citation type="submission" date="2018-07" db="EMBL/GenBank/DDBJ databases">
        <title>Genomic Encyclopedia of Type Strains, Phase III (KMG-III): the genomes of soil and plant-associated and newly described type strains.</title>
        <authorList>
            <person name="Whitman W."/>
        </authorList>
    </citation>
    <scope>NUCLEOTIDE SEQUENCE [LARGE SCALE GENOMIC DNA]</scope>
    <source>
        <strain evidence="5 6">CECT 7287</strain>
    </source>
</reference>
<evidence type="ECO:0000313" key="6">
    <source>
        <dbReference type="Proteomes" id="UP000256977"/>
    </source>
</evidence>
<dbReference type="GO" id="GO:0003700">
    <property type="term" value="F:DNA-binding transcription factor activity"/>
    <property type="evidence" value="ECO:0007669"/>
    <property type="project" value="InterPro"/>
</dbReference>
<name>A0A3D9IBK4_9BACL</name>
<dbReference type="PRINTS" id="PR00032">
    <property type="entry name" value="HTHARAC"/>
</dbReference>
<dbReference type="Pfam" id="PF02311">
    <property type="entry name" value="AraC_binding"/>
    <property type="match status" value="1"/>
</dbReference>
<dbReference type="Pfam" id="PF12833">
    <property type="entry name" value="HTH_18"/>
    <property type="match status" value="1"/>
</dbReference>
<dbReference type="RefSeq" id="WP_116064346.1">
    <property type="nucleotide sequence ID" value="NZ_QRDZ01000032.1"/>
</dbReference>
<dbReference type="PROSITE" id="PS00041">
    <property type="entry name" value="HTH_ARAC_FAMILY_1"/>
    <property type="match status" value="1"/>
</dbReference>
<dbReference type="PROSITE" id="PS01124">
    <property type="entry name" value="HTH_ARAC_FAMILY_2"/>
    <property type="match status" value="1"/>
</dbReference>
<dbReference type="Gene3D" id="1.10.10.60">
    <property type="entry name" value="Homeodomain-like"/>
    <property type="match status" value="2"/>
</dbReference>
<gene>
    <name evidence="5" type="ORF">DFP98_13213</name>
</gene>
<dbReference type="PANTHER" id="PTHR43280">
    <property type="entry name" value="ARAC-FAMILY TRANSCRIPTIONAL REGULATOR"/>
    <property type="match status" value="1"/>
</dbReference>
<dbReference type="InterPro" id="IPR018060">
    <property type="entry name" value="HTH_AraC"/>
</dbReference>